<dbReference type="NCBIfam" id="TIGR01027">
    <property type="entry name" value="proB"/>
    <property type="match status" value="1"/>
</dbReference>
<dbReference type="PIRSF" id="PIRSF000729">
    <property type="entry name" value="GK"/>
    <property type="match status" value="1"/>
</dbReference>
<dbReference type="InterPro" id="IPR015947">
    <property type="entry name" value="PUA-like_sf"/>
</dbReference>
<keyword evidence="6 8" id="KW-0418">Kinase</keyword>
<comment type="subcellular location">
    <subcellularLocation>
        <location evidence="8">Cytoplasm</location>
    </subcellularLocation>
</comment>
<keyword evidence="11" id="KW-1185">Reference proteome</keyword>
<accession>A0A5D3WH33</accession>
<dbReference type="InterPro" id="IPR036974">
    <property type="entry name" value="PUA_sf"/>
</dbReference>
<feature type="binding site" evidence="8">
    <location>
        <position position="15"/>
    </location>
    <ligand>
        <name>ATP</name>
        <dbReference type="ChEBI" id="CHEBI:30616"/>
    </ligand>
</feature>
<name>A0A5D3WH33_9BACT</name>
<dbReference type="InterPro" id="IPR019797">
    <property type="entry name" value="Glutamate_5-kinase_CS"/>
</dbReference>
<keyword evidence="7 8" id="KW-0067">ATP-binding</keyword>
<feature type="binding site" evidence="8">
    <location>
        <begin position="215"/>
        <end position="221"/>
    </location>
    <ligand>
        <name>ATP</name>
        <dbReference type="ChEBI" id="CHEBI:30616"/>
    </ligand>
</feature>
<dbReference type="PROSITE" id="PS50890">
    <property type="entry name" value="PUA"/>
    <property type="match status" value="1"/>
</dbReference>
<dbReference type="OrthoDB" id="9804434at2"/>
<comment type="caution">
    <text evidence="10">The sequence shown here is derived from an EMBL/GenBank/DDBJ whole genome shotgun (WGS) entry which is preliminary data.</text>
</comment>
<dbReference type="RefSeq" id="WP_148896686.1">
    <property type="nucleotide sequence ID" value="NZ_VNIB01000013.1"/>
</dbReference>
<dbReference type="PANTHER" id="PTHR43654">
    <property type="entry name" value="GLUTAMATE 5-KINASE"/>
    <property type="match status" value="1"/>
</dbReference>
<organism evidence="10 11">
    <name type="scientific">Geothermobacter ehrlichii</name>
    <dbReference type="NCBI Taxonomy" id="213224"/>
    <lineage>
        <taxon>Bacteria</taxon>
        <taxon>Pseudomonadati</taxon>
        <taxon>Thermodesulfobacteriota</taxon>
        <taxon>Desulfuromonadia</taxon>
        <taxon>Desulfuromonadales</taxon>
        <taxon>Geothermobacteraceae</taxon>
        <taxon>Geothermobacter</taxon>
    </lineage>
</organism>
<feature type="binding site" evidence="8">
    <location>
        <begin position="173"/>
        <end position="174"/>
    </location>
    <ligand>
        <name>ATP</name>
        <dbReference type="ChEBI" id="CHEBI:30616"/>
    </ligand>
</feature>
<keyword evidence="5 8" id="KW-0547">Nucleotide-binding</keyword>
<dbReference type="PRINTS" id="PR00474">
    <property type="entry name" value="GLU5KINASE"/>
</dbReference>
<feature type="binding site" evidence="8">
    <location>
        <position position="153"/>
    </location>
    <ligand>
        <name>substrate</name>
    </ligand>
</feature>
<evidence type="ECO:0000256" key="8">
    <source>
        <dbReference type="HAMAP-Rule" id="MF_00456"/>
    </source>
</evidence>
<evidence type="ECO:0000256" key="4">
    <source>
        <dbReference type="ARBA" id="ARBA00022679"/>
    </source>
</evidence>
<evidence type="ECO:0000256" key="1">
    <source>
        <dbReference type="ARBA" id="ARBA00022490"/>
    </source>
</evidence>
<dbReference type="SUPFAM" id="SSF88697">
    <property type="entry name" value="PUA domain-like"/>
    <property type="match status" value="1"/>
</dbReference>
<reference evidence="10 11" key="1">
    <citation type="submission" date="2019-07" db="EMBL/GenBank/DDBJ databases">
        <title>Genomic Encyclopedia of Type Strains, Phase IV (KMG-IV): sequencing the most valuable type-strain genomes for metagenomic binning, comparative biology and taxonomic classification.</title>
        <authorList>
            <person name="Goeker M."/>
        </authorList>
    </citation>
    <scope>NUCLEOTIDE SEQUENCE [LARGE SCALE GENOMIC DNA]</scope>
    <source>
        <strain evidence="10 11">SS015</strain>
    </source>
</reference>
<dbReference type="Pfam" id="PF00696">
    <property type="entry name" value="AA_kinase"/>
    <property type="match status" value="1"/>
</dbReference>
<feature type="domain" description="PUA" evidence="9">
    <location>
        <begin position="281"/>
        <end position="364"/>
    </location>
</feature>
<keyword evidence="2 8" id="KW-0028">Amino-acid biosynthesis</keyword>
<dbReference type="Gene3D" id="3.40.1160.10">
    <property type="entry name" value="Acetylglutamate kinase-like"/>
    <property type="match status" value="1"/>
</dbReference>
<dbReference type="GO" id="GO:0005524">
    <property type="term" value="F:ATP binding"/>
    <property type="evidence" value="ECO:0007669"/>
    <property type="project" value="UniProtKB-KW"/>
</dbReference>
<feature type="binding site" evidence="8">
    <location>
        <position position="141"/>
    </location>
    <ligand>
        <name>substrate</name>
    </ligand>
</feature>
<dbReference type="InterPro" id="IPR002478">
    <property type="entry name" value="PUA"/>
</dbReference>
<dbReference type="InterPro" id="IPR001057">
    <property type="entry name" value="Glu/AcGlu_kinase"/>
</dbReference>
<dbReference type="GO" id="GO:0003723">
    <property type="term" value="F:RNA binding"/>
    <property type="evidence" value="ECO:0007669"/>
    <property type="project" value="InterPro"/>
</dbReference>
<dbReference type="GO" id="GO:0004349">
    <property type="term" value="F:glutamate 5-kinase activity"/>
    <property type="evidence" value="ECO:0007669"/>
    <property type="project" value="UniProtKB-UniRule"/>
</dbReference>
<evidence type="ECO:0000256" key="2">
    <source>
        <dbReference type="ARBA" id="ARBA00022605"/>
    </source>
</evidence>
<sequence>MRKDILASVRRLVIKIGSGVISTDQGLDAARIAAICEDVDTLLRRGYEIILVSSGAVAAGKKELGIDGRPPSIPLRQAAAAIGQSRLMRAYKEQLRPRGHLVAQVLLTRDDLNNRRRYLNARNTLMTLLEHRVIPIINENDTVVVEELRFGDNDNLSAMTANLVEANLLVILSDVDGLYDRDPGRHPDARLLHEVERITPEIEAMAGESASKLGTGGMVTKLKAAQRASLCGAATVILNGKKTGQLLRLFAGEPVGTLFRPAPGKMAARKHWIAFTKKPQGSLRLDEGAARALTAQGKSLLPTGIIGMEGRFERGDAVRICDRQGRELARGIVNYAHDELARIMGRKTFDIEAVLGYKYGDEIVHRDDLVLDRDRTRAMEESDDHS</sequence>
<dbReference type="UniPathway" id="UPA00098">
    <property type="reaction ID" value="UER00359"/>
</dbReference>
<dbReference type="InterPro" id="IPR036393">
    <property type="entry name" value="AceGlu_kinase-like_sf"/>
</dbReference>
<dbReference type="InterPro" id="IPR041739">
    <property type="entry name" value="G5K_ProB"/>
</dbReference>
<dbReference type="Gene3D" id="2.30.130.10">
    <property type="entry name" value="PUA domain"/>
    <property type="match status" value="1"/>
</dbReference>
<evidence type="ECO:0000313" key="10">
    <source>
        <dbReference type="EMBL" id="TYO96615.1"/>
    </source>
</evidence>
<proteinExistence type="inferred from homology"/>
<dbReference type="AlphaFoldDB" id="A0A5D3WH33"/>
<dbReference type="FunFam" id="3.40.1160.10:FF:000018">
    <property type="entry name" value="Glutamate 5-kinase"/>
    <property type="match status" value="1"/>
</dbReference>
<dbReference type="CDD" id="cd21157">
    <property type="entry name" value="PUA_G5K"/>
    <property type="match status" value="1"/>
</dbReference>
<dbReference type="InterPro" id="IPR011529">
    <property type="entry name" value="Glu_5kinase"/>
</dbReference>
<feature type="binding site" evidence="8">
    <location>
        <position position="54"/>
    </location>
    <ligand>
        <name>substrate</name>
    </ligand>
</feature>
<dbReference type="FunFam" id="2.30.130.10:FF:000003">
    <property type="entry name" value="Glutamate 5-kinase"/>
    <property type="match status" value="1"/>
</dbReference>
<evidence type="ECO:0000313" key="11">
    <source>
        <dbReference type="Proteomes" id="UP000324159"/>
    </source>
</evidence>
<dbReference type="Proteomes" id="UP000324159">
    <property type="component" value="Unassembled WGS sequence"/>
</dbReference>
<dbReference type="SUPFAM" id="SSF53633">
    <property type="entry name" value="Carbamate kinase-like"/>
    <property type="match status" value="1"/>
</dbReference>
<dbReference type="EMBL" id="VNIB01000013">
    <property type="protein sequence ID" value="TYO96615.1"/>
    <property type="molecule type" value="Genomic_DNA"/>
</dbReference>
<dbReference type="EC" id="2.7.2.11" evidence="8"/>
<evidence type="ECO:0000259" key="9">
    <source>
        <dbReference type="SMART" id="SM00359"/>
    </source>
</evidence>
<keyword evidence="3 8" id="KW-0641">Proline biosynthesis</keyword>
<protein>
    <recommendedName>
        <fullName evidence="8">Glutamate 5-kinase</fullName>
        <ecNumber evidence="8">2.7.2.11</ecNumber>
    </recommendedName>
    <alternativeName>
        <fullName evidence="8">Gamma-glutamyl kinase</fullName>
        <shortName evidence="8">GK</shortName>
    </alternativeName>
</protein>
<dbReference type="GO" id="GO:0005829">
    <property type="term" value="C:cytosol"/>
    <property type="evidence" value="ECO:0007669"/>
    <property type="project" value="TreeGrafter"/>
</dbReference>
<comment type="function">
    <text evidence="8">Catalyzes the transfer of a phosphate group to glutamate to form L-glutamate 5-phosphate.</text>
</comment>
<dbReference type="Pfam" id="PF01472">
    <property type="entry name" value="PUA"/>
    <property type="match status" value="1"/>
</dbReference>
<gene>
    <name evidence="8" type="primary">proB</name>
    <name evidence="10" type="ORF">EDC39_1134</name>
</gene>
<keyword evidence="4 8" id="KW-0808">Transferase</keyword>
<keyword evidence="1 8" id="KW-0963">Cytoplasm</keyword>
<evidence type="ECO:0000256" key="3">
    <source>
        <dbReference type="ARBA" id="ARBA00022650"/>
    </source>
</evidence>
<evidence type="ECO:0000256" key="6">
    <source>
        <dbReference type="ARBA" id="ARBA00022777"/>
    </source>
</evidence>
<evidence type="ECO:0000256" key="7">
    <source>
        <dbReference type="ARBA" id="ARBA00022840"/>
    </source>
</evidence>
<comment type="catalytic activity">
    <reaction evidence="8">
        <text>L-glutamate + ATP = L-glutamyl 5-phosphate + ADP</text>
        <dbReference type="Rhea" id="RHEA:14877"/>
        <dbReference type="ChEBI" id="CHEBI:29985"/>
        <dbReference type="ChEBI" id="CHEBI:30616"/>
        <dbReference type="ChEBI" id="CHEBI:58274"/>
        <dbReference type="ChEBI" id="CHEBI:456216"/>
        <dbReference type="EC" id="2.7.2.11"/>
    </reaction>
</comment>
<dbReference type="InterPro" id="IPR001048">
    <property type="entry name" value="Asp/Glu/Uridylate_kinase"/>
</dbReference>
<comment type="similarity">
    <text evidence="8">Belongs to the glutamate 5-kinase family.</text>
</comment>
<dbReference type="HAMAP" id="MF_00456">
    <property type="entry name" value="ProB"/>
    <property type="match status" value="1"/>
</dbReference>
<dbReference type="SMART" id="SM00359">
    <property type="entry name" value="PUA"/>
    <property type="match status" value="1"/>
</dbReference>
<dbReference type="PROSITE" id="PS00902">
    <property type="entry name" value="GLUTAMATE_5_KINASE"/>
    <property type="match status" value="1"/>
</dbReference>
<dbReference type="PANTHER" id="PTHR43654:SF1">
    <property type="entry name" value="ISOPENTENYL PHOSPHATE KINASE"/>
    <property type="match status" value="1"/>
</dbReference>
<dbReference type="GO" id="GO:0055129">
    <property type="term" value="P:L-proline biosynthetic process"/>
    <property type="evidence" value="ECO:0007669"/>
    <property type="project" value="UniProtKB-UniRule"/>
</dbReference>
<comment type="pathway">
    <text evidence="8">Amino-acid biosynthesis; L-proline biosynthesis; L-glutamate 5-semialdehyde from L-glutamate: step 1/2.</text>
</comment>
<dbReference type="InterPro" id="IPR005715">
    <property type="entry name" value="Glu_5kinase/COase_Synthase"/>
</dbReference>
<evidence type="ECO:0000256" key="5">
    <source>
        <dbReference type="ARBA" id="ARBA00022741"/>
    </source>
</evidence>
<dbReference type="CDD" id="cd04242">
    <property type="entry name" value="AAK_G5K_ProB"/>
    <property type="match status" value="1"/>
</dbReference>